<dbReference type="Proteomes" id="UP000219612">
    <property type="component" value="Unassembled WGS sequence"/>
</dbReference>
<feature type="transmembrane region" description="Helical" evidence="1">
    <location>
        <begin position="68"/>
        <end position="89"/>
    </location>
</feature>
<feature type="transmembrane region" description="Helical" evidence="1">
    <location>
        <begin position="37"/>
        <end position="56"/>
    </location>
</feature>
<feature type="transmembrane region" description="Helical" evidence="1">
    <location>
        <begin position="124"/>
        <end position="147"/>
    </location>
</feature>
<dbReference type="AlphaFoldDB" id="A0A285K8N1"/>
<proteinExistence type="predicted"/>
<keyword evidence="3" id="KW-1185">Reference proteome</keyword>
<sequence>MVLAAGVAAVVGSLLPWASISAPILGTVSVSGTDGADGWITLVLGLVLAAGAGLRIRGPRLPSLATIVTNVVAIGSALALFIIGVWKIVDLRSTENELRDSLSSGPDDPFGIGDAFSNAVQVHLGAGLVLITAAGLAGAVAMVLMLLRGRVRT</sequence>
<evidence type="ECO:0000313" key="3">
    <source>
        <dbReference type="Proteomes" id="UP000219612"/>
    </source>
</evidence>
<keyword evidence="1" id="KW-1133">Transmembrane helix</keyword>
<dbReference type="EMBL" id="OBDY01000032">
    <property type="protein sequence ID" value="SNY67691.1"/>
    <property type="molecule type" value="Genomic_DNA"/>
</dbReference>
<keyword evidence="1" id="KW-0812">Transmembrane</keyword>
<evidence type="ECO:0000313" key="2">
    <source>
        <dbReference type="EMBL" id="SNY67691.1"/>
    </source>
</evidence>
<evidence type="ECO:0000256" key="1">
    <source>
        <dbReference type="SAM" id="Phobius"/>
    </source>
</evidence>
<reference evidence="2 3" key="1">
    <citation type="submission" date="2017-09" db="EMBL/GenBank/DDBJ databases">
        <authorList>
            <person name="Ehlers B."/>
            <person name="Leendertz F.H."/>
        </authorList>
    </citation>
    <scope>NUCLEOTIDE SEQUENCE [LARGE SCALE GENOMIC DNA]</scope>
    <source>
        <strain evidence="2 3">CGMCC 4.6857</strain>
    </source>
</reference>
<protein>
    <submittedName>
        <fullName evidence="2">Uncharacterized protein</fullName>
    </submittedName>
</protein>
<accession>A0A285K8N1</accession>
<gene>
    <name evidence="2" type="ORF">SAMN05421748_1325</name>
</gene>
<name>A0A285K8N1_9ACTN</name>
<keyword evidence="1" id="KW-0472">Membrane</keyword>
<organism evidence="2 3">
    <name type="scientific">Paractinoplanes atraurantiacus</name>
    <dbReference type="NCBI Taxonomy" id="1036182"/>
    <lineage>
        <taxon>Bacteria</taxon>
        <taxon>Bacillati</taxon>
        <taxon>Actinomycetota</taxon>
        <taxon>Actinomycetes</taxon>
        <taxon>Micromonosporales</taxon>
        <taxon>Micromonosporaceae</taxon>
        <taxon>Paractinoplanes</taxon>
    </lineage>
</organism>